<dbReference type="Gene3D" id="3.30.530.20">
    <property type="match status" value="1"/>
</dbReference>
<gene>
    <name evidence="2" type="ORF">E9934_08020</name>
</gene>
<evidence type="ECO:0000256" key="1">
    <source>
        <dbReference type="SAM" id="SignalP"/>
    </source>
</evidence>
<keyword evidence="1" id="KW-0732">Signal</keyword>
<evidence type="ECO:0000313" key="3">
    <source>
        <dbReference type="Proteomes" id="UP000307087"/>
    </source>
</evidence>
<evidence type="ECO:0000313" key="2">
    <source>
        <dbReference type="EMBL" id="THV14605.1"/>
    </source>
</evidence>
<dbReference type="AlphaFoldDB" id="A0A4S8NE79"/>
<feature type="signal peptide" evidence="1">
    <location>
        <begin position="1"/>
        <end position="23"/>
    </location>
</feature>
<dbReference type="InterPro" id="IPR019587">
    <property type="entry name" value="Polyketide_cyclase/dehydratase"/>
</dbReference>
<evidence type="ECO:0008006" key="4">
    <source>
        <dbReference type="Google" id="ProtNLM"/>
    </source>
</evidence>
<dbReference type="Proteomes" id="UP000307087">
    <property type="component" value="Unassembled WGS sequence"/>
</dbReference>
<dbReference type="RefSeq" id="WP_136562368.1">
    <property type="nucleotide sequence ID" value="NZ_BAABLS010000003.1"/>
</dbReference>
<name>A0A4S8NE79_9ACTN</name>
<dbReference type="OrthoDB" id="4560923at2"/>
<feature type="chain" id="PRO_5020713131" description="SRPBCC family protein" evidence="1">
    <location>
        <begin position="24"/>
        <end position="186"/>
    </location>
</feature>
<protein>
    <recommendedName>
        <fullName evidence="4">SRPBCC family protein</fullName>
    </recommendedName>
</protein>
<dbReference type="EMBL" id="STGW01000004">
    <property type="protein sequence ID" value="THV14605.1"/>
    <property type="molecule type" value="Genomic_DNA"/>
</dbReference>
<proteinExistence type="predicted"/>
<keyword evidence="3" id="KW-1185">Reference proteome</keyword>
<sequence length="186" mass="20719">MLRRLLSLLILLGMLLPAAPAGATTSAPDADSVELIRIERSVVINVPAREAFAYAADFLNDPQWRAEVTTMTVDGPRRIGAVYTEDSRLGLRPHWVTLTRLTVWEPDRHVVAETLPTSPYYLRSERTFEELAPGRTRMTYLLEYDAAMADAVFGFPVPPILVELGYATIMQAYLGKLRLLLESGSV</sequence>
<reference evidence="2 3" key="1">
    <citation type="journal article" date="2009" name="Int. J. Syst. Evol. Microbiol.">
        <title>Nocardioides caeni sp. nov., isolated from wastewater.</title>
        <authorList>
            <person name="Yoon J.H."/>
            <person name="Kang S.J."/>
            <person name="Park S."/>
            <person name="Kim W."/>
            <person name="Oh T.K."/>
        </authorList>
    </citation>
    <scope>NUCLEOTIDE SEQUENCE [LARGE SCALE GENOMIC DNA]</scope>
    <source>
        <strain evidence="2 3">DSM 23134</strain>
    </source>
</reference>
<dbReference type="InterPro" id="IPR023393">
    <property type="entry name" value="START-like_dom_sf"/>
</dbReference>
<comment type="caution">
    <text evidence="2">The sequence shown here is derived from an EMBL/GenBank/DDBJ whole genome shotgun (WGS) entry which is preliminary data.</text>
</comment>
<accession>A0A4S8NE79</accession>
<dbReference type="Pfam" id="PF10604">
    <property type="entry name" value="Polyketide_cyc2"/>
    <property type="match status" value="1"/>
</dbReference>
<dbReference type="SUPFAM" id="SSF55961">
    <property type="entry name" value="Bet v1-like"/>
    <property type="match status" value="1"/>
</dbReference>
<organism evidence="2 3">
    <name type="scientific">Nocardioides caeni</name>
    <dbReference type="NCBI Taxonomy" id="574700"/>
    <lineage>
        <taxon>Bacteria</taxon>
        <taxon>Bacillati</taxon>
        <taxon>Actinomycetota</taxon>
        <taxon>Actinomycetes</taxon>
        <taxon>Propionibacteriales</taxon>
        <taxon>Nocardioidaceae</taxon>
        <taxon>Nocardioides</taxon>
    </lineage>
</organism>